<reference evidence="3" key="1">
    <citation type="journal article" date="2019" name="Int. J. Syst. Evol. Microbiol.">
        <title>The Global Catalogue of Microorganisms (GCM) 10K type strain sequencing project: providing services to taxonomists for standard genome sequencing and annotation.</title>
        <authorList>
            <consortium name="The Broad Institute Genomics Platform"/>
            <consortium name="The Broad Institute Genome Sequencing Center for Infectious Disease"/>
            <person name="Wu L."/>
            <person name="Ma J."/>
        </authorList>
    </citation>
    <scope>NUCLEOTIDE SEQUENCE [LARGE SCALE GENOMIC DNA]</scope>
    <source>
        <strain evidence="3">JCM 31404</strain>
    </source>
</reference>
<sequence>MRRSSFLALATSLSVGVASAQTGMNVFSFNNASSSLLLTWTEAGGQLTGSLQVVTGAARAEGPQFDVTTNVVRGTRNGASYSFVLENKLAFFGASALSGTLTKDTLTLTVPRAEGGFAAFPLARTTLPKFNTAVATLRASVTQRSQTLATEARQRAEQAAVQRAAEAARLQAAQRLNDALNDYDEALLEANDVLTNAQDTLNALARTFGDIQSVQVGKGEVIRDLKRLATEKDCFQFNERKADLYGYGLVSLTREGQSHVNMLKLIPARLDEQVQAVNEARAAFAGLKGKVADLAPDQDLTGRSARMKAAISQRVAGTEAQLASALSADQTMVAEAEAMVCSPL</sequence>
<proteinExistence type="predicted"/>
<dbReference type="EMBL" id="BMQM01000025">
    <property type="protein sequence ID" value="GGR67098.1"/>
    <property type="molecule type" value="Genomic_DNA"/>
</dbReference>
<dbReference type="RefSeq" id="WP_189065954.1">
    <property type="nucleotide sequence ID" value="NZ_BMQM01000025.1"/>
</dbReference>
<dbReference type="Proteomes" id="UP000634308">
    <property type="component" value="Unassembled WGS sequence"/>
</dbReference>
<feature type="chain" id="PRO_5047521720" evidence="1">
    <location>
        <begin position="21"/>
        <end position="344"/>
    </location>
</feature>
<feature type="signal peptide" evidence="1">
    <location>
        <begin position="1"/>
        <end position="20"/>
    </location>
</feature>
<protein>
    <submittedName>
        <fullName evidence="2">Uncharacterized protein</fullName>
    </submittedName>
</protein>
<accession>A0ABQ2RU47</accession>
<name>A0ABQ2RU47_9DEIO</name>
<evidence type="ECO:0000313" key="2">
    <source>
        <dbReference type="EMBL" id="GGR67098.1"/>
    </source>
</evidence>
<comment type="caution">
    <text evidence="2">The sequence shown here is derived from an EMBL/GenBank/DDBJ whole genome shotgun (WGS) entry which is preliminary data.</text>
</comment>
<evidence type="ECO:0000313" key="3">
    <source>
        <dbReference type="Proteomes" id="UP000634308"/>
    </source>
</evidence>
<gene>
    <name evidence="2" type="ORF">GCM10008959_31590</name>
</gene>
<keyword evidence="1" id="KW-0732">Signal</keyword>
<evidence type="ECO:0000256" key="1">
    <source>
        <dbReference type="SAM" id="SignalP"/>
    </source>
</evidence>
<organism evidence="2 3">
    <name type="scientific">Deinococcus seoulensis</name>
    <dbReference type="NCBI Taxonomy" id="1837379"/>
    <lineage>
        <taxon>Bacteria</taxon>
        <taxon>Thermotogati</taxon>
        <taxon>Deinococcota</taxon>
        <taxon>Deinococci</taxon>
        <taxon>Deinococcales</taxon>
        <taxon>Deinococcaceae</taxon>
        <taxon>Deinococcus</taxon>
    </lineage>
</organism>
<keyword evidence="3" id="KW-1185">Reference proteome</keyword>